<reference evidence="2" key="1">
    <citation type="journal article" date="2019" name="Environ. Microbiol.">
        <title>Fungal ecological strategies reflected in gene transcription - a case study of two litter decomposers.</title>
        <authorList>
            <person name="Barbi F."/>
            <person name="Kohler A."/>
            <person name="Barry K."/>
            <person name="Baskaran P."/>
            <person name="Daum C."/>
            <person name="Fauchery L."/>
            <person name="Ihrmark K."/>
            <person name="Kuo A."/>
            <person name="LaButti K."/>
            <person name="Lipzen A."/>
            <person name="Morin E."/>
            <person name="Grigoriev I.V."/>
            <person name="Henrissat B."/>
            <person name="Lindahl B."/>
            <person name="Martin F."/>
        </authorList>
    </citation>
    <scope>NUCLEOTIDE SEQUENCE</scope>
    <source>
        <strain evidence="2">JB14</strain>
    </source>
</reference>
<proteinExistence type="predicted"/>
<sequence>MSSMRSGSKFDEYELPSGIKQIGSGIGFTYTVPAASGSKSSICIPGGAPKRSHSKLPVLGLGLGLRTLSGGILRSKSRREGHGQAGPEYSRPSQDLHMKMNSVPEDIAGEMEAEEQDIFRYGSTWSLMPGDACCRIRVPGF</sequence>
<dbReference type="Proteomes" id="UP000799118">
    <property type="component" value="Unassembled WGS sequence"/>
</dbReference>
<feature type="region of interest" description="Disordered" evidence="1">
    <location>
        <begin position="72"/>
        <end position="97"/>
    </location>
</feature>
<accession>A0A6A4HGY0</accession>
<gene>
    <name evidence="2" type="ORF">BT96DRAFT_995965</name>
</gene>
<evidence type="ECO:0000313" key="2">
    <source>
        <dbReference type="EMBL" id="KAE9397246.1"/>
    </source>
</evidence>
<organism evidence="2 3">
    <name type="scientific">Gymnopus androsaceus JB14</name>
    <dbReference type="NCBI Taxonomy" id="1447944"/>
    <lineage>
        <taxon>Eukaryota</taxon>
        <taxon>Fungi</taxon>
        <taxon>Dikarya</taxon>
        <taxon>Basidiomycota</taxon>
        <taxon>Agaricomycotina</taxon>
        <taxon>Agaricomycetes</taxon>
        <taxon>Agaricomycetidae</taxon>
        <taxon>Agaricales</taxon>
        <taxon>Marasmiineae</taxon>
        <taxon>Omphalotaceae</taxon>
        <taxon>Gymnopus</taxon>
    </lineage>
</organism>
<dbReference type="EMBL" id="ML769500">
    <property type="protein sequence ID" value="KAE9397246.1"/>
    <property type="molecule type" value="Genomic_DNA"/>
</dbReference>
<dbReference type="OrthoDB" id="3040259at2759"/>
<dbReference type="AlphaFoldDB" id="A0A6A4HGY0"/>
<name>A0A6A4HGY0_9AGAR</name>
<keyword evidence="3" id="KW-1185">Reference proteome</keyword>
<evidence type="ECO:0000256" key="1">
    <source>
        <dbReference type="SAM" id="MobiDB-lite"/>
    </source>
</evidence>
<protein>
    <submittedName>
        <fullName evidence="2">Uncharacterized protein</fullName>
    </submittedName>
</protein>
<evidence type="ECO:0000313" key="3">
    <source>
        <dbReference type="Proteomes" id="UP000799118"/>
    </source>
</evidence>